<gene>
    <name evidence="1" type="ORF">JL09_g2429</name>
</gene>
<dbReference type="AlphaFoldDB" id="A0A099P2G2"/>
<comment type="caution">
    <text evidence="1">The sequence shown here is derived from an EMBL/GenBank/DDBJ whole genome shotgun (WGS) entry which is preliminary data.</text>
</comment>
<evidence type="ECO:0000313" key="1">
    <source>
        <dbReference type="EMBL" id="KGK38424.1"/>
    </source>
</evidence>
<protein>
    <submittedName>
        <fullName evidence="1">Uncharacterized protein</fullName>
    </submittedName>
</protein>
<sequence length="626" mass="71761">MGNGRYYFHKNYLSVLNEPSNYKKDILRNFEKTSDDLITVNQFYILTYLTVSSLVDSKEKSAPVGQKESIIFMPSGVDKELSNYILQRDTYMTSTKTQLGFLSDTVTSSILSLWAKLKIRNEGPIYLFIPIVEKVGGEDMCANVLFVDVTHGKSFLWDPFSFFTDVADIKDLFNSDDELLAIGDLKKNIAVNYLLGNYLYEYQRENPVGIDYMDCSIFSKEDFKVLLLKQSDLGSRFLIFPFVISSFIENVIEANKTMQGVIHTIRSKSERDELVKFSHQLTQAYENLESKNKVVQHSDAIIFYPVDNDSTVDQNIVGPIVPTEVEIPDDSTPRYLTCGPDGYFHLGFKFKIPENGNSKTYKTIPSEEGTPDHSIQSQSVPLLPIGNTVVVGDNGDQIEDSVSPVNALLIEALNTVDRRTKESAKLKHHKIEDIFPVNINTTKEKLTEYYESTFKGSELENKALFSAIIDFDIGKFFEAYECAYNNKIVKEQYVMLYEVELMKSCRTSAGYRKQYEHWLCDTLKIKPIDSKLFCKKRFNYLRGKLGAFKVEPVGQNFIHLVFKPNIVKRIHTLHGLFYAWELLEPKFTDDSEPLMTIKEFLKMYENGKQILNLTCELLSCVRKTLQ</sequence>
<dbReference type="HOGENOM" id="CLU_436816_0_0_1"/>
<dbReference type="EMBL" id="JQFK01000020">
    <property type="protein sequence ID" value="KGK38424.1"/>
    <property type="molecule type" value="Genomic_DNA"/>
</dbReference>
<organism evidence="1 2">
    <name type="scientific">Pichia kudriavzevii</name>
    <name type="common">Yeast</name>
    <name type="synonym">Issatchenkia orientalis</name>
    <dbReference type="NCBI Taxonomy" id="4909"/>
    <lineage>
        <taxon>Eukaryota</taxon>
        <taxon>Fungi</taxon>
        <taxon>Dikarya</taxon>
        <taxon>Ascomycota</taxon>
        <taxon>Saccharomycotina</taxon>
        <taxon>Pichiomycetes</taxon>
        <taxon>Pichiales</taxon>
        <taxon>Pichiaceae</taxon>
        <taxon>Pichia</taxon>
    </lineage>
</organism>
<evidence type="ECO:0000313" key="2">
    <source>
        <dbReference type="Proteomes" id="UP000029867"/>
    </source>
</evidence>
<proteinExistence type="predicted"/>
<reference evidence="2" key="1">
    <citation type="journal article" date="2014" name="Microb. Cell Fact.">
        <title>Exploiting Issatchenkia orientalis SD108 for succinic acid production.</title>
        <authorList>
            <person name="Xiao H."/>
            <person name="Shao Z."/>
            <person name="Jiang Y."/>
            <person name="Dole S."/>
            <person name="Zhao H."/>
        </authorList>
    </citation>
    <scope>NUCLEOTIDE SEQUENCE [LARGE SCALE GENOMIC DNA]</scope>
    <source>
        <strain evidence="2">SD108</strain>
    </source>
</reference>
<dbReference type="VEuPathDB" id="FungiDB:C5L36_0D03300"/>
<dbReference type="Proteomes" id="UP000029867">
    <property type="component" value="Unassembled WGS sequence"/>
</dbReference>
<accession>A0A099P2G2</accession>
<name>A0A099P2G2_PICKU</name>